<evidence type="ECO:0000313" key="3">
    <source>
        <dbReference type="Proteomes" id="UP000019149"/>
    </source>
</evidence>
<keyword evidence="3" id="KW-1185">Reference proteome</keyword>
<keyword evidence="1" id="KW-0812">Transmembrane</keyword>
<evidence type="ECO:0000313" key="2">
    <source>
        <dbReference type="EMBL" id="EUB57251.1"/>
    </source>
</evidence>
<dbReference type="InterPro" id="IPR036179">
    <property type="entry name" value="Ig-like_dom_sf"/>
</dbReference>
<sequence>MSQALHHSCGNAHISAAYSLLLIASIGAARQPLQLCEGEALLATSSSNDATSSSGLATCTTQREEEAALRHHLMLQRPNYNQKVTLKCPICPGESTSSFVWYFLPRGTSAIFTSISGYVSFIQPGGMPLSRDQFSGGAIPCLINSTNELFIPNFNRDLHVGTYYCRNVEDSRHIANWIWYHLDVVLPPETEGLTEVIQSIPVSLQGVHKVPHLKDMDVIMENAGAALKAAGDFKDYSTSLISITSRLIPTVKPMQTCGTFNLKRFRRCYVTIPRVIATDARSSVSSEMLLTYELLRTTFASFYTWMDEEDPVTRRKQREAAEMRASELGFELFYEGKKDVVRKEEMKVETEEDFSKMIREENKRYYIPCHFTYLEHVNLTKELPRPFGMRNLHVNLSFEVPCPEIDYMDIVNLVLATKDTQAMKRELLGYEEKRFMKLQKVAIEGSMNFDLLCGTEIDTITYNCSDLTNFTILWKQPKGMTYMPRTFLNERVFVTSKCSLRFARVRRIDEGVYSCYKRDIRLPNQWQSEAFVSFRLKIEESSIKFPAVGDVFLGLLLLSIWAALLIFVWVILSIWSLEVNRTAIVQAGERMRPHGLASLRHYASSLRHGLQAMLVVFQTFCVLVEVSEYYAGGDKLISKTCVYKLLPVLDTYTIYPIPLMVDANMDYRIQTVGCLITGELTCGALVVVLNEVDLIPLGECHEKWSGRSVEEKESFKLVLVCGVHRRKDH</sequence>
<dbReference type="GeneID" id="36343576"/>
<dbReference type="AlphaFoldDB" id="W6U9Q3"/>
<dbReference type="KEGG" id="egl:EGR_07861"/>
<dbReference type="EMBL" id="APAU02000089">
    <property type="protein sequence ID" value="EUB57251.1"/>
    <property type="molecule type" value="Genomic_DNA"/>
</dbReference>
<dbReference type="RefSeq" id="XP_024348447.1">
    <property type="nucleotide sequence ID" value="XM_024497110.1"/>
</dbReference>
<comment type="caution">
    <text evidence="2">The sequence shown here is derived from an EMBL/GenBank/DDBJ whole genome shotgun (WGS) entry which is preliminary data.</text>
</comment>
<evidence type="ECO:0008006" key="4">
    <source>
        <dbReference type="Google" id="ProtNLM"/>
    </source>
</evidence>
<dbReference type="SUPFAM" id="SSF48726">
    <property type="entry name" value="Immunoglobulin"/>
    <property type="match status" value="1"/>
</dbReference>
<name>W6U9Q3_ECHGR</name>
<organism evidence="2 3">
    <name type="scientific">Echinococcus granulosus</name>
    <name type="common">Hydatid tapeworm</name>
    <dbReference type="NCBI Taxonomy" id="6210"/>
    <lineage>
        <taxon>Eukaryota</taxon>
        <taxon>Metazoa</taxon>
        <taxon>Spiralia</taxon>
        <taxon>Lophotrochozoa</taxon>
        <taxon>Platyhelminthes</taxon>
        <taxon>Cestoda</taxon>
        <taxon>Eucestoda</taxon>
        <taxon>Cyclophyllidea</taxon>
        <taxon>Taeniidae</taxon>
        <taxon>Echinococcus</taxon>
        <taxon>Echinococcus granulosus group</taxon>
    </lineage>
</organism>
<dbReference type="Proteomes" id="UP000019149">
    <property type="component" value="Unassembled WGS sequence"/>
</dbReference>
<keyword evidence="1" id="KW-1133">Transmembrane helix</keyword>
<keyword evidence="1" id="KW-0472">Membrane</keyword>
<dbReference type="OMA" id="TWMDEED"/>
<reference evidence="2 3" key="1">
    <citation type="journal article" date="2013" name="Nat. Genet.">
        <title>The genome of the hydatid tapeworm Echinococcus granulosus.</title>
        <authorList>
            <person name="Zheng H."/>
            <person name="Zhang W."/>
            <person name="Zhang L."/>
            <person name="Zhang Z."/>
            <person name="Li J."/>
            <person name="Lu G."/>
            <person name="Zhu Y."/>
            <person name="Wang Y."/>
            <person name="Huang Y."/>
            <person name="Liu J."/>
            <person name="Kang H."/>
            <person name="Chen J."/>
            <person name="Wang L."/>
            <person name="Chen A."/>
            <person name="Yu S."/>
            <person name="Gao Z."/>
            <person name="Jin L."/>
            <person name="Gu W."/>
            <person name="Wang Z."/>
            <person name="Zhao L."/>
            <person name="Shi B."/>
            <person name="Wen H."/>
            <person name="Lin R."/>
            <person name="Jones M.K."/>
            <person name="Brejova B."/>
            <person name="Vinar T."/>
            <person name="Zhao G."/>
            <person name="McManus D.P."/>
            <person name="Chen Z."/>
            <person name="Zhou Y."/>
            <person name="Wang S."/>
        </authorList>
    </citation>
    <scope>NUCLEOTIDE SEQUENCE [LARGE SCALE GENOMIC DNA]</scope>
</reference>
<dbReference type="CTD" id="36343576"/>
<feature type="transmembrane region" description="Helical" evidence="1">
    <location>
        <begin position="551"/>
        <end position="572"/>
    </location>
</feature>
<dbReference type="OrthoDB" id="6241135at2759"/>
<gene>
    <name evidence="2" type="ORF">EGR_07861</name>
</gene>
<proteinExistence type="predicted"/>
<protein>
    <recommendedName>
        <fullName evidence="4">Ig-like domain-containing protein</fullName>
    </recommendedName>
</protein>
<accession>W6U9Q3</accession>
<evidence type="ECO:0000256" key="1">
    <source>
        <dbReference type="SAM" id="Phobius"/>
    </source>
</evidence>